<dbReference type="AlphaFoldDB" id="A0A6I2UC31"/>
<dbReference type="GO" id="GO:0016773">
    <property type="term" value="F:phosphotransferase activity, alcohol group as acceptor"/>
    <property type="evidence" value="ECO:0007669"/>
    <property type="project" value="InterPro"/>
</dbReference>
<dbReference type="InterPro" id="IPR029056">
    <property type="entry name" value="Ribokinase-like"/>
</dbReference>
<dbReference type="EMBL" id="VUNR01000016">
    <property type="protein sequence ID" value="MSU09073.1"/>
    <property type="molecule type" value="Genomic_DNA"/>
</dbReference>
<keyword evidence="2 4" id="KW-0418">Kinase</keyword>
<dbReference type="CDD" id="cd01172">
    <property type="entry name" value="RfaE_like"/>
    <property type="match status" value="1"/>
</dbReference>
<keyword evidence="5" id="KW-1185">Reference proteome</keyword>
<dbReference type="GO" id="GO:0033786">
    <property type="term" value="F:heptose-1-phosphate adenylyltransferase activity"/>
    <property type="evidence" value="ECO:0007669"/>
    <property type="project" value="TreeGrafter"/>
</dbReference>
<evidence type="ECO:0000313" key="5">
    <source>
        <dbReference type="Proteomes" id="UP000433181"/>
    </source>
</evidence>
<proteinExistence type="predicted"/>
<accession>A0A6I2UC31</accession>
<dbReference type="Pfam" id="PF00294">
    <property type="entry name" value="PfkB"/>
    <property type="match status" value="1"/>
</dbReference>
<reference evidence="4 5" key="1">
    <citation type="submission" date="2019-08" db="EMBL/GenBank/DDBJ databases">
        <title>In-depth cultivation of the pig gut microbiome towards novel bacterial diversity and tailored functional studies.</title>
        <authorList>
            <person name="Wylensek D."/>
            <person name="Hitch T.C.A."/>
            <person name="Clavel T."/>
        </authorList>
    </citation>
    <scope>NUCLEOTIDE SEQUENCE [LARGE SCALE GENOMIC DNA]</scope>
    <source>
        <strain evidence="4 5">WCA-693-APC-5D-A</strain>
    </source>
</reference>
<evidence type="ECO:0000256" key="1">
    <source>
        <dbReference type="ARBA" id="ARBA00022679"/>
    </source>
</evidence>
<dbReference type="Gene3D" id="3.40.1190.20">
    <property type="match status" value="1"/>
</dbReference>
<protein>
    <submittedName>
        <fullName evidence="4">Carbohydrate kinase</fullName>
    </submittedName>
</protein>
<keyword evidence="1" id="KW-0808">Transferase</keyword>
<organism evidence="4 5">
    <name type="scientific">Anaerovibrio slackiae</name>
    <dbReference type="NCBI Taxonomy" id="2652309"/>
    <lineage>
        <taxon>Bacteria</taxon>
        <taxon>Bacillati</taxon>
        <taxon>Bacillota</taxon>
        <taxon>Negativicutes</taxon>
        <taxon>Selenomonadales</taxon>
        <taxon>Selenomonadaceae</taxon>
        <taxon>Anaerovibrio</taxon>
    </lineage>
</organism>
<sequence>MSPLEAIDKMAGQPVLVIGDMIADIYLYGNISRISREAPVLVLEQSHEKVVAGGAANVINNAATLGGKVFAAGLVGDDSGADGLVEILSGRGVDVRGFVRDAGRPTIAKTRIVAGGRTTVSQQIVRVDKESREPMPPDCEKQLEAYLSEVLPKVKGVVLSDYGSGTITDGLLAQIFSYCRKHGIPTIVDSRYDIFRFKTVDYIKQNDAELAAAVGRQLETEDELIEAGRELLARMEAKGALITRGEDGMTLFQKDGSVAHIPVTDKSEVYDVSGAGDTCVATVILGLAAGVEPVLASRLSNEASGIAVRKMGTAVVSADELRSKFR</sequence>
<dbReference type="PANTHER" id="PTHR46969">
    <property type="entry name" value="BIFUNCTIONAL PROTEIN HLDE"/>
    <property type="match status" value="1"/>
</dbReference>
<gene>
    <name evidence="4" type="ORF">FYJ84_08760</name>
</gene>
<evidence type="ECO:0000259" key="3">
    <source>
        <dbReference type="Pfam" id="PF00294"/>
    </source>
</evidence>
<dbReference type="InterPro" id="IPR011611">
    <property type="entry name" value="PfkB_dom"/>
</dbReference>
<comment type="caution">
    <text evidence="4">The sequence shown here is derived from an EMBL/GenBank/DDBJ whole genome shotgun (WGS) entry which is preliminary data.</text>
</comment>
<evidence type="ECO:0000256" key="2">
    <source>
        <dbReference type="ARBA" id="ARBA00022777"/>
    </source>
</evidence>
<feature type="domain" description="Carbohydrate kinase PfkB" evidence="3">
    <location>
        <begin position="15"/>
        <end position="315"/>
    </location>
</feature>
<dbReference type="PANTHER" id="PTHR46969:SF1">
    <property type="entry name" value="BIFUNCTIONAL PROTEIN HLDE"/>
    <property type="match status" value="1"/>
</dbReference>
<dbReference type="RefSeq" id="WP_154407242.1">
    <property type="nucleotide sequence ID" value="NZ_JAQXJM010000159.1"/>
</dbReference>
<dbReference type="GeneID" id="96779007"/>
<name>A0A6I2UC31_9FIRM</name>
<dbReference type="Proteomes" id="UP000433181">
    <property type="component" value="Unassembled WGS sequence"/>
</dbReference>
<dbReference type="GO" id="GO:0005829">
    <property type="term" value="C:cytosol"/>
    <property type="evidence" value="ECO:0007669"/>
    <property type="project" value="TreeGrafter"/>
</dbReference>
<dbReference type="InterPro" id="IPR011913">
    <property type="entry name" value="RfaE_dom_I"/>
</dbReference>
<dbReference type="SUPFAM" id="SSF53613">
    <property type="entry name" value="Ribokinase-like"/>
    <property type="match status" value="1"/>
</dbReference>
<dbReference type="GO" id="GO:0033785">
    <property type="term" value="F:heptose 7-phosphate kinase activity"/>
    <property type="evidence" value="ECO:0007669"/>
    <property type="project" value="TreeGrafter"/>
</dbReference>
<evidence type="ECO:0000313" key="4">
    <source>
        <dbReference type="EMBL" id="MSU09073.1"/>
    </source>
</evidence>